<comment type="caution">
    <text evidence="1">The sequence shown here is derived from an EMBL/GenBank/DDBJ whole genome shotgun (WGS) entry which is preliminary data.</text>
</comment>
<evidence type="ECO:0000313" key="1">
    <source>
        <dbReference type="EMBL" id="KAH6943932.1"/>
    </source>
</evidence>
<name>A0ACB7TC96_HYAAI</name>
<gene>
    <name evidence="1" type="ORF">HPB50_000646</name>
</gene>
<accession>A0ACB7TC96</accession>
<dbReference type="Proteomes" id="UP000821845">
    <property type="component" value="Chromosome 1"/>
</dbReference>
<reference evidence="1" key="1">
    <citation type="submission" date="2020-05" db="EMBL/GenBank/DDBJ databases">
        <title>Large-scale comparative analyses of tick genomes elucidate their genetic diversity and vector capacities.</title>
        <authorList>
            <person name="Jia N."/>
            <person name="Wang J."/>
            <person name="Shi W."/>
            <person name="Du L."/>
            <person name="Sun Y."/>
            <person name="Zhan W."/>
            <person name="Jiang J."/>
            <person name="Wang Q."/>
            <person name="Zhang B."/>
            <person name="Ji P."/>
            <person name="Sakyi L.B."/>
            <person name="Cui X."/>
            <person name="Yuan T."/>
            <person name="Jiang B."/>
            <person name="Yang W."/>
            <person name="Lam T.T.-Y."/>
            <person name="Chang Q."/>
            <person name="Ding S."/>
            <person name="Wang X."/>
            <person name="Zhu J."/>
            <person name="Ruan X."/>
            <person name="Zhao L."/>
            <person name="Wei J."/>
            <person name="Que T."/>
            <person name="Du C."/>
            <person name="Cheng J."/>
            <person name="Dai P."/>
            <person name="Han X."/>
            <person name="Huang E."/>
            <person name="Gao Y."/>
            <person name="Liu J."/>
            <person name="Shao H."/>
            <person name="Ye R."/>
            <person name="Li L."/>
            <person name="Wei W."/>
            <person name="Wang X."/>
            <person name="Wang C."/>
            <person name="Yang T."/>
            <person name="Huo Q."/>
            <person name="Li W."/>
            <person name="Guo W."/>
            <person name="Chen H."/>
            <person name="Zhou L."/>
            <person name="Ni X."/>
            <person name="Tian J."/>
            <person name="Zhou Y."/>
            <person name="Sheng Y."/>
            <person name="Liu T."/>
            <person name="Pan Y."/>
            <person name="Xia L."/>
            <person name="Li J."/>
            <person name="Zhao F."/>
            <person name="Cao W."/>
        </authorList>
    </citation>
    <scope>NUCLEOTIDE SEQUENCE</scope>
    <source>
        <strain evidence="1">Hyas-2018</strain>
    </source>
</reference>
<dbReference type="EMBL" id="CM023481">
    <property type="protein sequence ID" value="KAH6943932.1"/>
    <property type="molecule type" value="Genomic_DNA"/>
</dbReference>
<proteinExistence type="predicted"/>
<keyword evidence="2" id="KW-1185">Reference proteome</keyword>
<organism evidence="1 2">
    <name type="scientific">Hyalomma asiaticum</name>
    <name type="common">Tick</name>
    <dbReference type="NCBI Taxonomy" id="266040"/>
    <lineage>
        <taxon>Eukaryota</taxon>
        <taxon>Metazoa</taxon>
        <taxon>Ecdysozoa</taxon>
        <taxon>Arthropoda</taxon>
        <taxon>Chelicerata</taxon>
        <taxon>Arachnida</taxon>
        <taxon>Acari</taxon>
        <taxon>Parasitiformes</taxon>
        <taxon>Ixodida</taxon>
        <taxon>Ixodoidea</taxon>
        <taxon>Ixodidae</taxon>
        <taxon>Hyalomminae</taxon>
        <taxon>Hyalomma</taxon>
    </lineage>
</organism>
<sequence length="161" mass="17890">MHSGDDLGVKQRTRNSGDASKLGSWVTPGKNELRSNGPLTMSDSETGSLVHTDTHLRYGIVKREESSLHTLCCGYNTKSPFLEVQVTRSRDNGDISVTSSGRSESSLFEKRRPVATRVILSPCFDASRLRALDTLISFERPGEAVYARKKRAQRIESHVRP</sequence>
<protein>
    <submittedName>
        <fullName evidence="1">Uncharacterized protein</fullName>
    </submittedName>
</protein>
<evidence type="ECO:0000313" key="2">
    <source>
        <dbReference type="Proteomes" id="UP000821845"/>
    </source>
</evidence>